<evidence type="ECO:0000256" key="1">
    <source>
        <dbReference type="ARBA" id="ARBA00004141"/>
    </source>
</evidence>
<dbReference type="AlphaFoldDB" id="A0A6G0IE64"/>
<evidence type="ECO:0000256" key="5">
    <source>
        <dbReference type="ARBA" id="ARBA00023157"/>
    </source>
</evidence>
<dbReference type="GO" id="GO:0005886">
    <property type="term" value="C:plasma membrane"/>
    <property type="evidence" value="ECO:0007669"/>
    <property type="project" value="TreeGrafter"/>
</dbReference>
<dbReference type="SMART" id="SM00303">
    <property type="entry name" value="GPS"/>
    <property type="match status" value="1"/>
</dbReference>
<dbReference type="Gene3D" id="1.20.1070.10">
    <property type="entry name" value="Rhodopsin 7-helix transmembrane proteins"/>
    <property type="match status" value="1"/>
</dbReference>
<keyword evidence="3 7" id="KW-1133">Transmembrane helix</keyword>
<protein>
    <submittedName>
        <fullName evidence="11">Adhesion G-protein coupled receptor G2</fullName>
    </submittedName>
</protein>
<keyword evidence="12" id="KW-1185">Reference proteome</keyword>
<dbReference type="PANTHER" id="PTHR12011:SF474">
    <property type="entry name" value="ADHESION G PROTEIN-COUPLED RECEPTOR G11-RELATED"/>
    <property type="match status" value="1"/>
</dbReference>
<feature type="chain" id="PRO_5026325128" evidence="8">
    <location>
        <begin position="27"/>
        <end position="682"/>
    </location>
</feature>
<feature type="region of interest" description="Disordered" evidence="6">
    <location>
        <begin position="660"/>
        <end position="682"/>
    </location>
</feature>
<feature type="transmembrane region" description="Helical" evidence="7">
    <location>
        <begin position="509"/>
        <end position="530"/>
    </location>
</feature>
<dbReference type="InterPro" id="IPR057244">
    <property type="entry name" value="GAIN_B"/>
</dbReference>
<evidence type="ECO:0000256" key="8">
    <source>
        <dbReference type="SAM" id="SignalP"/>
    </source>
</evidence>
<feature type="domain" description="GAIN-B" evidence="9">
    <location>
        <begin position="245"/>
        <end position="395"/>
    </location>
</feature>
<keyword evidence="5" id="KW-1015">Disulfide bond</keyword>
<dbReference type="PRINTS" id="PR00249">
    <property type="entry name" value="GPCRSECRETIN"/>
</dbReference>
<dbReference type="InterPro" id="IPR046338">
    <property type="entry name" value="GAIN_dom_sf"/>
</dbReference>
<dbReference type="PANTHER" id="PTHR12011">
    <property type="entry name" value="ADHESION G-PROTEIN COUPLED RECEPTOR"/>
    <property type="match status" value="1"/>
</dbReference>
<dbReference type="InterPro" id="IPR000203">
    <property type="entry name" value="GPS"/>
</dbReference>
<evidence type="ECO:0000256" key="7">
    <source>
        <dbReference type="SAM" id="Phobius"/>
    </source>
</evidence>
<evidence type="ECO:0000256" key="3">
    <source>
        <dbReference type="ARBA" id="ARBA00022989"/>
    </source>
</evidence>
<dbReference type="GO" id="GO:0007166">
    <property type="term" value="P:cell surface receptor signaling pathway"/>
    <property type="evidence" value="ECO:0007669"/>
    <property type="project" value="InterPro"/>
</dbReference>
<feature type="domain" description="G-protein coupled receptors family 2 profile 2" evidence="10">
    <location>
        <begin position="404"/>
        <end position="654"/>
    </location>
</feature>
<dbReference type="Proteomes" id="UP000424527">
    <property type="component" value="Unassembled WGS sequence"/>
</dbReference>
<dbReference type="PROSITE" id="PS50221">
    <property type="entry name" value="GAIN_B"/>
    <property type="match status" value="1"/>
</dbReference>
<name>A0A6G0IE64_LARCR</name>
<keyword evidence="2 7" id="KW-0812">Transmembrane</keyword>
<evidence type="ECO:0000256" key="2">
    <source>
        <dbReference type="ARBA" id="ARBA00022692"/>
    </source>
</evidence>
<sequence length="682" mass="76521">MSPLDVKNRWMAVLKIAILFYGIFLSNNTCQSTGTNETNECRQKNLMFVSERKLFSEVNFPSEVVYHKINGHKLCFNIRKNQNTHADADCCKDGNFSCSFEMMYSHSTTAIILDNETLSKQDIVMMKTADDNVECLPSKFYKNETVRMTNIRLSKKDFDRITPSCKPYNGTKYSLIKKNEEWHCDPYMTQGNITFPNYNGNGSSIENAVNIMNNLADLVEMMQSYTAFFTIGNIKGAITKLPRTNPTNIIFGITTKRDMNIHHNTTDLSTDFSQLVCFPKDASDMAIKKNGTFAAVLLFPGVHQDQDPNSDILNNEMMGIDMGAEISNLSHTIDIHYKNVTKNGLTASCRSWDGKGKEQNWVTDGCETRETDDGILCHCSHLTFFAVLMSPPPQNISASDFTALTYITSIGCGLSMLFLAVGLFMHCLLRKGKASQSTKVLINLFVAMFNLNLSFLINKTIADLGNLGACVAMAAFMHYTLLATFTWFFMVALHVYFNLRKIPTEVKHYMMKICVAGWVTPSVVVIALAASGKYDYLILSVNDGNSARMCWISDAVLHKWVNISYYGVVFIFTITIFIITVWQIIVLKPTAVKSPDGSTTAYSFSIVSLFVQLGITWAFAFFSHGPMVIASYYIFTILNSFQGLFLFIYYYCSSRTSEQDRSSTVSSSSTATSNTVITSPYQ</sequence>
<dbReference type="GO" id="GO:0007189">
    <property type="term" value="P:adenylate cyclase-activating G protein-coupled receptor signaling pathway"/>
    <property type="evidence" value="ECO:0007669"/>
    <property type="project" value="TreeGrafter"/>
</dbReference>
<evidence type="ECO:0000256" key="4">
    <source>
        <dbReference type="ARBA" id="ARBA00023136"/>
    </source>
</evidence>
<keyword evidence="11" id="KW-0675">Receptor</keyword>
<comment type="subcellular location">
    <subcellularLocation>
        <location evidence="1">Membrane</location>
        <topology evidence="1">Multi-pass membrane protein</topology>
    </subcellularLocation>
</comment>
<dbReference type="PROSITE" id="PS50261">
    <property type="entry name" value="G_PROTEIN_RECEP_F2_4"/>
    <property type="match status" value="1"/>
</dbReference>
<keyword evidence="8" id="KW-0732">Signal</keyword>
<evidence type="ECO:0000313" key="12">
    <source>
        <dbReference type="Proteomes" id="UP000424527"/>
    </source>
</evidence>
<evidence type="ECO:0000256" key="6">
    <source>
        <dbReference type="SAM" id="MobiDB-lite"/>
    </source>
</evidence>
<evidence type="ECO:0000259" key="10">
    <source>
        <dbReference type="PROSITE" id="PS50261"/>
    </source>
</evidence>
<proteinExistence type="predicted"/>
<reference evidence="11 12" key="1">
    <citation type="submission" date="2019-07" db="EMBL/GenBank/DDBJ databases">
        <title>Chromosome genome assembly for large yellow croaker.</title>
        <authorList>
            <person name="Xiao S."/>
        </authorList>
    </citation>
    <scope>NUCLEOTIDE SEQUENCE [LARGE SCALE GENOMIC DNA]</scope>
    <source>
        <strain evidence="11">JMULYC20181020</strain>
        <tissue evidence="11">Muscle</tissue>
    </source>
</reference>
<keyword evidence="4 7" id="KW-0472">Membrane</keyword>
<dbReference type="Gene3D" id="2.60.220.50">
    <property type="match status" value="1"/>
</dbReference>
<dbReference type="Pfam" id="PF01825">
    <property type="entry name" value="GPS"/>
    <property type="match status" value="1"/>
</dbReference>
<feature type="compositionally biased region" description="Low complexity" evidence="6">
    <location>
        <begin position="662"/>
        <end position="682"/>
    </location>
</feature>
<organism evidence="11 12">
    <name type="scientific">Larimichthys crocea</name>
    <name type="common">Large yellow croaker</name>
    <name type="synonym">Pseudosciaena crocea</name>
    <dbReference type="NCBI Taxonomy" id="215358"/>
    <lineage>
        <taxon>Eukaryota</taxon>
        <taxon>Metazoa</taxon>
        <taxon>Chordata</taxon>
        <taxon>Craniata</taxon>
        <taxon>Vertebrata</taxon>
        <taxon>Euteleostomi</taxon>
        <taxon>Actinopterygii</taxon>
        <taxon>Neopterygii</taxon>
        <taxon>Teleostei</taxon>
        <taxon>Neoteleostei</taxon>
        <taxon>Acanthomorphata</taxon>
        <taxon>Eupercaria</taxon>
        <taxon>Sciaenidae</taxon>
        <taxon>Larimichthys</taxon>
    </lineage>
</organism>
<feature type="transmembrane region" description="Helical" evidence="7">
    <location>
        <begin position="632"/>
        <end position="652"/>
    </location>
</feature>
<feature type="transmembrane region" description="Helical" evidence="7">
    <location>
        <begin position="403"/>
        <end position="428"/>
    </location>
</feature>
<dbReference type="InterPro" id="IPR000832">
    <property type="entry name" value="GPCR_2_secretin-like"/>
</dbReference>
<dbReference type="Pfam" id="PF00002">
    <property type="entry name" value="7tm_2"/>
    <property type="match status" value="1"/>
</dbReference>
<comment type="caution">
    <text evidence="11">The sequence shown here is derived from an EMBL/GenBank/DDBJ whole genome shotgun (WGS) entry which is preliminary data.</text>
</comment>
<accession>A0A6G0IE64</accession>
<feature type="signal peptide" evidence="8">
    <location>
        <begin position="1"/>
        <end position="26"/>
    </location>
</feature>
<gene>
    <name evidence="11" type="ORF">D5F01_LYC11498</name>
</gene>
<evidence type="ECO:0000259" key="9">
    <source>
        <dbReference type="PROSITE" id="PS50221"/>
    </source>
</evidence>
<feature type="transmembrane region" description="Helical" evidence="7">
    <location>
        <begin position="477"/>
        <end position="497"/>
    </location>
</feature>
<feature type="transmembrane region" description="Helical" evidence="7">
    <location>
        <begin position="599"/>
        <end position="620"/>
    </location>
</feature>
<evidence type="ECO:0000313" key="11">
    <source>
        <dbReference type="EMBL" id="KAE8289789.1"/>
    </source>
</evidence>
<feature type="transmembrane region" description="Helical" evidence="7">
    <location>
        <begin position="440"/>
        <end position="457"/>
    </location>
</feature>
<feature type="transmembrane region" description="Helical" evidence="7">
    <location>
        <begin position="563"/>
        <end position="587"/>
    </location>
</feature>
<dbReference type="InterPro" id="IPR017981">
    <property type="entry name" value="GPCR_2-like_7TM"/>
</dbReference>
<dbReference type="GO" id="GO:0004930">
    <property type="term" value="F:G protein-coupled receptor activity"/>
    <property type="evidence" value="ECO:0007669"/>
    <property type="project" value="InterPro"/>
</dbReference>
<dbReference type="EMBL" id="REGW02000011">
    <property type="protein sequence ID" value="KAE8289789.1"/>
    <property type="molecule type" value="Genomic_DNA"/>
</dbReference>